<keyword evidence="13" id="KW-0012">Acyltransferase</keyword>
<protein>
    <recommendedName>
        <fullName evidence="17">3-oxoacyl-[acyl-carrier-protein] synthase I, chloroplastic</fullName>
        <ecNumber evidence="4">2.3.1.41</ecNumber>
    </recommendedName>
    <alternativeName>
        <fullName evidence="14">Beta-ketoacyl-ACP synthase I</fullName>
    </alternativeName>
</protein>
<keyword evidence="6" id="KW-0150">Chloroplast</keyword>
<gene>
    <name evidence="20" type="ORF">A4U43_C01F18960</name>
</gene>
<sequence length="489" mass="52044">MASMAVGSCSALIGSTDASPNLKRYGGLRPLLGSKQMSMRTTPAGFVACQKSPKCGRIRAMTSPTVSAPKRETDPKKRIVITGQGLVSVFGSDIDTFYNKLLEGQSGISLIDRFDASAFSVRFGGQIRDFSSKGYIDGKNDRRLDDAWRYCLVAGRRALDDANLGKEVLDTMDKSRIGVLVGSGMGGLNAFTSGVESYVLKGYKKISPFFIPYSITNMGSALLAIDTGLMGPNYSISTACATANYCFYAAANHIRRGDADIMVAGGTEAAILPTGIGGFIACRALSQRNDEPERASRPWDKGRDGFVMGEGAGVLIMESLEHARKRGATIIAEYLGGAITCDAHHMTDPRSDGLGVSSCIEKSLQDARVSPEEVNYANCHATSTLAGDLAEVNAIKKVFKETSELKMNGTKSMIGHCLGAAGGIEAIATIKAINTGWLHPTINQDNLEPQVTIDTVPNVKKQHEVNVAISNSFGFGGHNSVVVFAPFKP</sequence>
<keyword evidence="9" id="KW-0276">Fatty acid metabolism</keyword>
<dbReference type="NCBIfam" id="TIGR03150">
    <property type="entry name" value="fabF"/>
    <property type="match status" value="1"/>
</dbReference>
<keyword evidence="12" id="KW-0275">Fatty acid biosynthesis</keyword>
<evidence type="ECO:0000313" key="21">
    <source>
        <dbReference type="Proteomes" id="UP000243459"/>
    </source>
</evidence>
<dbReference type="Proteomes" id="UP000243459">
    <property type="component" value="Chromosome 1"/>
</dbReference>
<keyword evidence="10" id="KW-0809">Transit peptide</keyword>
<dbReference type="NCBIfam" id="NF004970">
    <property type="entry name" value="PRK06333.1"/>
    <property type="match status" value="1"/>
</dbReference>
<comment type="similarity">
    <text evidence="2 18">Belongs to the thiolase-like superfamily. Beta-ketoacyl-ACP synthases family.</text>
</comment>
<dbReference type="InterPro" id="IPR014030">
    <property type="entry name" value="Ketoacyl_synth_N"/>
</dbReference>
<dbReference type="FunFam" id="3.40.47.10:FF:000027">
    <property type="entry name" value="3-oxoacyl-[acyl-carrier-protein] synthase 2"/>
    <property type="match status" value="1"/>
</dbReference>
<keyword evidence="21" id="KW-1185">Reference proteome</keyword>
<dbReference type="OrthoDB" id="5334845at2759"/>
<keyword evidence="11" id="KW-0443">Lipid metabolism</keyword>
<dbReference type="NCBIfam" id="NF005589">
    <property type="entry name" value="PRK07314.1"/>
    <property type="match status" value="1"/>
</dbReference>
<dbReference type="InterPro" id="IPR018201">
    <property type="entry name" value="Ketoacyl_synth_AS"/>
</dbReference>
<name>A0A5P1FV37_ASPOF</name>
<evidence type="ECO:0000256" key="6">
    <source>
        <dbReference type="ARBA" id="ARBA00022528"/>
    </source>
</evidence>
<dbReference type="PANTHER" id="PTHR11712">
    <property type="entry name" value="POLYKETIDE SYNTHASE-RELATED"/>
    <property type="match status" value="1"/>
</dbReference>
<dbReference type="PROSITE" id="PS52004">
    <property type="entry name" value="KS3_2"/>
    <property type="match status" value="1"/>
</dbReference>
<dbReference type="Pfam" id="PF02801">
    <property type="entry name" value="Ketoacyl-synt_C"/>
    <property type="match status" value="1"/>
</dbReference>
<keyword evidence="5" id="KW-0444">Lipid biosynthesis</keyword>
<dbReference type="Gramene" id="ONK80540">
    <property type="protein sequence ID" value="ONK80540"/>
    <property type="gene ID" value="A4U43_C01F18960"/>
</dbReference>
<comment type="function">
    <text evidence="16">Catalyzes the condensation reaction of fatty acid synthesis by the addition to an acyl acceptor of two carbons from malonyl-ACP. Specific for elongation from C-10 to unsaturated C-16 and C-18 fatty acids.</text>
</comment>
<dbReference type="GO" id="GO:0006633">
    <property type="term" value="P:fatty acid biosynthetic process"/>
    <property type="evidence" value="ECO:0007669"/>
    <property type="project" value="UniProtKB-KW"/>
</dbReference>
<comment type="subunit">
    <text evidence="3">Homodimer.</text>
</comment>
<reference evidence="21" key="1">
    <citation type="journal article" date="2017" name="Nat. Commun.">
        <title>The asparagus genome sheds light on the origin and evolution of a young Y chromosome.</title>
        <authorList>
            <person name="Harkess A."/>
            <person name="Zhou J."/>
            <person name="Xu C."/>
            <person name="Bowers J.E."/>
            <person name="Van der Hulst R."/>
            <person name="Ayyampalayam S."/>
            <person name="Mercati F."/>
            <person name="Riccardi P."/>
            <person name="McKain M.R."/>
            <person name="Kakrana A."/>
            <person name="Tang H."/>
            <person name="Ray J."/>
            <person name="Groenendijk J."/>
            <person name="Arikit S."/>
            <person name="Mathioni S.M."/>
            <person name="Nakano M."/>
            <person name="Shan H."/>
            <person name="Telgmann-Rauber A."/>
            <person name="Kanno A."/>
            <person name="Yue Z."/>
            <person name="Chen H."/>
            <person name="Li W."/>
            <person name="Chen Y."/>
            <person name="Xu X."/>
            <person name="Zhang Y."/>
            <person name="Luo S."/>
            <person name="Chen H."/>
            <person name="Gao J."/>
            <person name="Mao Z."/>
            <person name="Pires J.C."/>
            <person name="Luo M."/>
            <person name="Kudrna D."/>
            <person name="Wing R.A."/>
            <person name="Meyers B.C."/>
            <person name="Yi K."/>
            <person name="Kong H."/>
            <person name="Lavrijsen P."/>
            <person name="Sunseri F."/>
            <person name="Falavigna A."/>
            <person name="Ye Y."/>
            <person name="Leebens-Mack J.H."/>
            <person name="Chen G."/>
        </authorList>
    </citation>
    <scope>NUCLEOTIDE SEQUENCE [LARGE SCALE GENOMIC DNA]</scope>
    <source>
        <strain evidence="21">cv. DH0086</strain>
    </source>
</reference>
<dbReference type="GO" id="GO:0009507">
    <property type="term" value="C:chloroplast"/>
    <property type="evidence" value="ECO:0007669"/>
    <property type="project" value="UniProtKB-SubCell"/>
</dbReference>
<evidence type="ECO:0000256" key="17">
    <source>
        <dbReference type="ARBA" id="ARBA00074204"/>
    </source>
</evidence>
<dbReference type="EC" id="2.3.1.41" evidence="4"/>
<evidence type="ECO:0000256" key="1">
    <source>
        <dbReference type="ARBA" id="ARBA00004229"/>
    </source>
</evidence>
<dbReference type="InterPro" id="IPR017568">
    <property type="entry name" value="3-oxoacyl-ACP_synth-2"/>
</dbReference>
<keyword evidence="8 18" id="KW-0808">Transferase</keyword>
<dbReference type="PROSITE" id="PS00606">
    <property type="entry name" value="KS3_1"/>
    <property type="match status" value="1"/>
</dbReference>
<keyword evidence="7" id="KW-0934">Plastid</keyword>
<dbReference type="InterPro" id="IPR014031">
    <property type="entry name" value="Ketoacyl_synth_C"/>
</dbReference>
<dbReference type="InterPro" id="IPR016039">
    <property type="entry name" value="Thiolase-like"/>
</dbReference>
<dbReference type="InterPro" id="IPR020841">
    <property type="entry name" value="PKS_Beta-ketoAc_synthase_dom"/>
</dbReference>
<dbReference type="SMART" id="SM00825">
    <property type="entry name" value="PKS_KS"/>
    <property type="match status" value="1"/>
</dbReference>
<evidence type="ECO:0000256" key="9">
    <source>
        <dbReference type="ARBA" id="ARBA00022832"/>
    </source>
</evidence>
<accession>A0A5P1FV37</accession>
<evidence type="ECO:0000256" key="11">
    <source>
        <dbReference type="ARBA" id="ARBA00023098"/>
    </source>
</evidence>
<dbReference type="GO" id="GO:0004315">
    <property type="term" value="F:3-oxoacyl-[acyl-carrier-protein] synthase activity"/>
    <property type="evidence" value="ECO:0007669"/>
    <property type="project" value="UniProtKB-EC"/>
</dbReference>
<evidence type="ECO:0000256" key="3">
    <source>
        <dbReference type="ARBA" id="ARBA00011738"/>
    </source>
</evidence>
<comment type="subcellular location">
    <subcellularLocation>
        <location evidence="1">Plastid</location>
        <location evidence="1">Chloroplast</location>
    </subcellularLocation>
</comment>
<dbReference type="PANTHER" id="PTHR11712:SF330">
    <property type="entry name" value="BETA-KETOACYL-[ACYL-CARRIER-PROTEIN] SYNTHASE I"/>
    <property type="match status" value="1"/>
</dbReference>
<dbReference type="AlphaFoldDB" id="A0A5P1FV37"/>
<dbReference type="Pfam" id="PF00109">
    <property type="entry name" value="ketoacyl-synt"/>
    <property type="match status" value="1"/>
</dbReference>
<evidence type="ECO:0000256" key="4">
    <source>
        <dbReference type="ARBA" id="ARBA00013191"/>
    </source>
</evidence>
<evidence type="ECO:0000313" key="20">
    <source>
        <dbReference type="EMBL" id="ONK80540.1"/>
    </source>
</evidence>
<dbReference type="GO" id="GO:0005739">
    <property type="term" value="C:mitochondrion"/>
    <property type="evidence" value="ECO:0007669"/>
    <property type="project" value="TreeGrafter"/>
</dbReference>
<evidence type="ECO:0000256" key="5">
    <source>
        <dbReference type="ARBA" id="ARBA00022516"/>
    </source>
</evidence>
<proteinExistence type="inferred from homology"/>
<dbReference type="CDD" id="cd00834">
    <property type="entry name" value="KAS_I_II"/>
    <property type="match status" value="1"/>
</dbReference>
<dbReference type="SUPFAM" id="SSF53901">
    <property type="entry name" value="Thiolase-like"/>
    <property type="match status" value="2"/>
</dbReference>
<dbReference type="OMA" id="QAGWMPT"/>
<evidence type="ECO:0000256" key="2">
    <source>
        <dbReference type="ARBA" id="ARBA00008467"/>
    </source>
</evidence>
<evidence type="ECO:0000256" key="7">
    <source>
        <dbReference type="ARBA" id="ARBA00022640"/>
    </source>
</evidence>
<feature type="domain" description="Ketosynthase family 3 (KS3)" evidence="19">
    <location>
        <begin position="76"/>
        <end position="486"/>
    </location>
</feature>
<dbReference type="Gene3D" id="3.40.47.10">
    <property type="match status" value="1"/>
</dbReference>
<evidence type="ECO:0000256" key="15">
    <source>
        <dbReference type="ARBA" id="ARBA00049541"/>
    </source>
</evidence>
<comment type="catalytic activity">
    <reaction evidence="15">
        <text>a fatty acyl-[ACP] + malonyl-[ACP] + H(+) = a 3-oxoacyl-[ACP] + holo-[ACP] + CO2</text>
        <dbReference type="Rhea" id="RHEA:22836"/>
        <dbReference type="Rhea" id="RHEA-COMP:9623"/>
        <dbReference type="Rhea" id="RHEA-COMP:9685"/>
        <dbReference type="Rhea" id="RHEA-COMP:9916"/>
        <dbReference type="Rhea" id="RHEA-COMP:14125"/>
        <dbReference type="ChEBI" id="CHEBI:15378"/>
        <dbReference type="ChEBI" id="CHEBI:16526"/>
        <dbReference type="ChEBI" id="CHEBI:64479"/>
        <dbReference type="ChEBI" id="CHEBI:78449"/>
        <dbReference type="ChEBI" id="CHEBI:78776"/>
        <dbReference type="ChEBI" id="CHEBI:138651"/>
        <dbReference type="EC" id="2.3.1.41"/>
    </reaction>
</comment>
<evidence type="ECO:0000256" key="16">
    <source>
        <dbReference type="ARBA" id="ARBA00058711"/>
    </source>
</evidence>
<evidence type="ECO:0000256" key="10">
    <source>
        <dbReference type="ARBA" id="ARBA00022946"/>
    </source>
</evidence>
<evidence type="ECO:0000259" key="19">
    <source>
        <dbReference type="PROSITE" id="PS52004"/>
    </source>
</evidence>
<dbReference type="InterPro" id="IPR000794">
    <property type="entry name" value="Beta-ketoacyl_synthase"/>
</dbReference>
<evidence type="ECO:0000256" key="14">
    <source>
        <dbReference type="ARBA" id="ARBA00042143"/>
    </source>
</evidence>
<evidence type="ECO:0000256" key="8">
    <source>
        <dbReference type="ARBA" id="ARBA00022679"/>
    </source>
</evidence>
<evidence type="ECO:0000256" key="12">
    <source>
        <dbReference type="ARBA" id="ARBA00023160"/>
    </source>
</evidence>
<evidence type="ECO:0000256" key="13">
    <source>
        <dbReference type="ARBA" id="ARBA00023315"/>
    </source>
</evidence>
<evidence type="ECO:0000256" key="18">
    <source>
        <dbReference type="RuleBase" id="RU003694"/>
    </source>
</evidence>
<dbReference type="EMBL" id="CM007381">
    <property type="protein sequence ID" value="ONK80540.1"/>
    <property type="molecule type" value="Genomic_DNA"/>
</dbReference>
<organism evidence="20 21">
    <name type="scientific">Asparagus officinalis</name>
    <name type="common">Garden asparagus</name>
    <dbReference type="NCBI Taxonomy" id="4686"/>
    <lineage>
        <taxon>Eukaryota</taxon>
        <taxon>Viridiplantae</taxon>
        <taxon>Streptophyta</taxon>
        <taxon>Embryophyta</taxon>
        <taxon>Tracheophyta</taxon>
        <taxon>Spermatophyta</taxon>
        <taxon>Magnoliopsida</taxon>
        <taxon>Liliopsida</taxon>
        <taxon>Asparagales</taxon>
        <taxon>Asparagaceae</taxon>
        <taxon>Asparagoideae</taxon>
        <taxon>Asparagus</taxon>
    </lineage>
</organism>